<keyword evidence="3" id="KW-1185">Reference proteome</keyword>
<name>A0ABN0ZQ79_9ACTN</name>
<feature type="domain" description="Trypsin-co-occurring" evidence="1">
    <location>
        <begin position="11"/>
        <end position="132"/>
    </location>
</feature>
<gene>
    <name evidence="2" type="ORF">GCM10010361_18780</name>
</gene>
<dbReference type="NCBIfam" id="NF041216">
    <property type="entry name" value="CU044_2847_fam"/>
    <property type="match status" value="1"/>
</dbReference>
<accession>A0ABN0ZQ79</accession>
<evidence type="ECO:0000313" key="3">
    <source>
        <dbReference type="Proteomes" id="UP001500909"/>
    </source>
</evidence>
<protein>
    <recommendedName>
        <fullName evidence="1">Trypsin-co-occurring domain-containing protein</fullName>
    </recommendedName>
</protein>
<evidence type="ECO:0000313" key="2">
    <source>
        <dbReference type="EMBL" id="GAA0454986.1"/>
    </source>
</evidence>
<dbReference type="RefSeq" id="WP_428837614.1">
    <property type="nucleotide sequence ID" value="NZ_BAAABY010000013.1"/>
</dbReference>
<dbReference type="Proteomes" id="UP001500909">
    <property type="component" value="Unassembled WGS sequence"/>
</dbReference>
<organism evidence="2 3">
    <name type="scientific">Streptomyces olivaceiscleroticus</name>
    <dbReference type="NCBI Taxonomy" id="68245"/>
    <lineage>
        <taxon>Bacteria</taxon>
        <taxon>Bacillati</taxon>
        <taxon>Actinomycetota</taxon>
        <taxon>Actinomycetes</taxon>
        <taxon>Kitasatosporales</taxon>
        <taxon>Streptomycetaceae</taxon>
        <taxon>Streptomyces</taxon>
    </lineage>
</organism>
<comment type="caution">
    <text evidence="2">The sequence shown here is derived from an EMBL/GenBank/DDBJ whole genome shotgun (WGS) entry which is preliminary data.</text>
</comment>
<dbReference type="EMBL" id="BAAABY010000013">
    <property type="protein sequence ID" value="GAA0454986.1"/>
    <property type="molecule type" value="Genomic_DNA"/>
</dbReference>
<sequence length="148" mass="15344">MSEDTKRVARIELPDGTPVWARISGAEALLPPQRSAAYVDSGRRAGERADYADYADYTDSGFLTDRVLGRMESLDGLVHGVARSLAGALRGLRPDEVSVQFGIELSGKSGSLVGLLADGEAKAAINVTLTWQGGPPADLAEGGTGGSA</sequence>
<evidence type="ECO:0000259" key="1">
    <source>
        <dbReference type="Pfam" id="PF19493"/>
    </source>
</evidence>
<proteinExistence type="predicted"/>
<reference evidence="2 3" key="1">
    <citation type="journal article" date="2019" name="Int. J. Syst. Evol. Microbiol.">
        <title>The Global Catalogue of Microorganisms (GCM) 10K type strain sequencing project: providing services to taxonomists for standard genome sequencing and annotation.</title>
        <authorList>
            <consortium name="The Broad Institute Genomics Platform"/>
            <consortium name="The Broad Institute Genome Sequencing Center for Infectious Disease"/>
            <person name="Wu L."/>
            <person name="Ma J."/>
        </authorList>
    </citation>
    <scope>NUCLEOTIDE SEQUENCE [LARGE SCALE GENOMIC DNA]</scope>
    <source>
        <strain evidence="2 3">JCM 4805</strain>
    </source>
</reference>
<dbReference type="InterPro" id="IPR045794">
    <property type="entry name" value="Trypco1"/>
</dbReference>
<dbReference type="Pfam" id="PF19493">
    <property type="entry name" value="Trypco1"/>
    <property type="match status" value="1"/>
</dbReference>